<evidence type="ECO:0000256" key="10">
    <source>
        <dbReference type="SAM" id="MobiDB-lite"/>
    </source>
</evidence>
<evidence type="ECO:0000256" key="3">
    <source>
        <dbReference type="ARBA" id="ARBA00022448"/>
    </source>
</evidence>
<comment type="caution">
    <text evidence="9">Lacks conserved residue(s) required for the propagation of feature annotation.</text>
</comment>
<evidence type="ECO:0000313" key="12">
    <source>
        <dbReference type="Proteomes" id="UP000029725"/>
    </source>
</evidence>
<dbReference type="GeneID" id="25259499"/>
<feature type="compositionally biased region" description="Low complexity" evidence="10">
    <location>
        <begin position="45"/>
        <end position="74"/>
    </location>
</feature>
<name>A0A098VRJ0_9MICR</name>
<keyword evidence="3 9" id="KW-0813">Transport</keyword>
<dbReference type="InterPro" id="IPR005336">
    <property type="entry name" value="MPC"/>
</dbReference>
<evidence type="ECO:0000256" key="7">
    <source>
        <dbReference type="ARBA" id="ARBA00023128"/>
    </source>
</evidence>
<evidence type="ECO:0000256" key="8">
    <source>
        <dbReference type="ARBA" id="ARBA00023136"/>
    </source>
</evidence>
<protein>
    <recommendedName>
        <fullName evidence="9">Mitochondrial pyruvate carrier</fullName>
    </recommendedName>
</protein>
<proteinExistence type="inferred from homology"/>
<dbReference type="GO" id="GO:0006850">
    <property type="term" value="P:pyruvate import into mitochondria"/>
    <property type="evidence" value="ECO:0007669"/>
    <property type="project" value="InterPro"/>
</dbReference>
<keyword evidence="6 9" id="KW-1133">Transmembrane helix</keyword>
<dbReference type="RefSeq" id="XP_013238043.1">
    <property type="nucleotide sequence ID" value="XM_013382589.1"/>
</dbReference>
<dbReference type="Pfam" id="PF03650">
    <property type="entry name" value="MPC"/>
    <property type="match status" value="1"/>
</dbReference>
<keyword evidence="7 9" id="KW-0496">Mitochondrion</keyword>
<feature type="transmembrane region" description="Helical" evidence="9">
    <location>
        <begin position="364"/>
        <end position="390"/>
    </location>
</feature>
<feature type="region of interest" description="Disordered" evidence="10">
    <location>
        <begin position="32"/>
        <end position="99"/>
    </location>
</feature>
<dbReference type="AlphaFoldDB" id="A0A098VRJ0"/>
<comment type="subcellular location">
    <subcellularLocation>
        <location evidence="1 9">Mitochondrion inner membrane</location>
        <topology evidence="1 9">Multi-pass membrane protein</topology>
    </subcellularLocation>
</comment>
<evidence type="ECO:0000256" key="6">
    <source>
        <dbReference type="ARBA" id="ARBA00022989"/>
    </source>
</evidence>
<comment type="function">
    <text evidence="9">Mediates the uptake of pyruvate into mitochondria.</text>
</comment>
<keyword evidence="12" id="KW-1185">Reference proteome</keyword>
<dbReference type="VEuPathDB" id="MicrosporidiaDB:DI09_30p10"/>
<dbReference type="GO" id="GO:0005743">
    <property type="term" value="C:mitochondrial inner membrane"/>
    <property type="evidence" value="ECO:0007669"/>
    <property type="project" value="UniProtKB-SubCell"/>
</dbReference>
<sequence>MTRPTHPYAFDNSGPGIIGNFKKGLGLNHLKTSKVPLHQSDSEPSDSSSYSDGDTSSGTSYSDGDTSSGTSNSDLQSPKNLDSSSSDASDDSNASSDSERSLVDVNFEFFDIEPADGQYLLNMISDLLAPLSISAKEISRLVDTLVSNEREFTGSTIKLVSHSDAEDSDASSSPKQEYNAPIAFIGTAQALPETLKRHCKSARLVLKCHSILNFPPSLTPSLLELFSKENKRFPHPFCLVVKTASTASSGKSNKKSKTWECIYPDDEILSELAVERYDLPTACEEGRPLVADVFGLVLEILEPPSRLVVAGGCNVRRTENDILLGASLQMGLPASQLSLYQSSSLSLTGFIWARYSTQITPVNMSLFVVNFFLGCTGLVQATRICLYGFIETKRRYKYSQQEADESGTKSIE</sequence>
<dbReference type="HOGENOM" id="CLU_667453_0_0_1"/>
<evidence type="ECO:0000256" key="2">
    <source>
        <dbReference type="ARBA" id="ARBA00006416"/>
    </source>
</evidence>
<evidence type="ECO:0000313" key="11">
    <source>
        <dbReference type="EMBL" id="KGG51585.1"/>
    </source>
</evidence>
<comment type="similarity">
    <text evidence="2 9">Belongs to the mitochondrial pyruvate carrier (MPC) (TC 2.A.105) family.</text>
</comment>
<evidence type="ECO:0000256" key="4">
    <source>
        <dbReference type="ARBA" id="ARBA00022692"/>
    </source>
</evidence>
<gene>
    <name evidence="11" type="ORF">DI09_30p10</name>
</gene>
<keyword evidence="8 9" id="KW-0472">Membrane</keyword>
<comment type="caution">
    <text evidence="11">The sequence shown here is derived from an EMBL/GenBank/DDBJ whole genome shotgun (WGS) entry which is preliminary data.</text>
</comment>
<feature type="compositionally biased region" description="Low complexity" evidence="10">
    <location>
        <begin position="82"/>
        <end position="96"/>
    </location>
</feature>
<reference evidence="11 12" key="1">
    <citation type="submission" date="2014-04" db="EMBL/GenBank/DDBJ databases">
        <title>A new species of microsporidia sheds light on the evolution of extreme parasitism.</title>
        <authorList>
            <person name="Haag K.L."/>
            <person name="James T.Y."/>
            <person name="Larsson R."/>
            <person name="Schaer T.M."/>
            <person name="Refardt D."/>
            <person name="Pombert J.-F."/>
            <person name="Ebert D."/>
        </authorList>
    </citation>
    <scope>NUCLEOTIDE SEQUENCE [LARGE SCALE GENOMIC DNA]</scope>
    <source>
        <strain evidence="11 12">UGP3</strain>
        <tissue evidence="11">Spores</tissue>
    </source>
</reference>
<keyword evidence="4 9" id="KW-0812">Transmembrane</keyword>
<evidence type="ECO:0000256" key="1">
    <source>
        <dbReference type="ARBA" id="ARBA00004448"/>
    </source>
</evidence>
<dbReference type="Proteomes" id="UP000029725">
    <property type="component" value="Unassembled WGS sequence"/>
</dbReference>
<accession>A0A098VRJ0</accession>
<organism evidence="11 12">
    <name type="scientific">Mitosporidium daphniae</name>
    <dbReference type="NCBI Taxonomy" id="1485682"/>
    <lineage>
        <taxon>Eukaryota</taxon>
        <taxon>Fungi</taxon>
        <taxon>Fungi incertae sedis</taxon>
        <taxon>Microsporidia</taxon>
        <taxon>Mitosporidium</taxon>
    </lineage>
</organism>
<dbReference type="OrthoDB" id="869189at2759"/>
<keyword evidence="5 9" id="KW-0999">Mitochondrion inner membrane</keyword>
<evidence type="ECO:0000256" key="5">
    <source>
        <dbReference type="ARBA" id="ARBA00022792"/>
    </source>
</evidence>
<evidence type="ECO:0000256" key="9">
    <source>
        <dbReference type="RuleBase" id="RU363100"/>
    </source>
</evidence>
<dbReference type="EMBL" id="JMKJ01000233">
    <property type="protein sequence ID" value="KGG51585.1"/>
    <property type="molecule type" value="Genomic_DNA"/>
</dbReference>